<evidence type="ECO:0000313" key="8">
    <source>
        <dbReference type="Proteomes" id="UP000532194"/>
    </source>
</evidence>
<dbReference type="AlphaFoldDB" id="A0A7Y0HQL7"/>
<dbReference type="Proteomes" id="UP000532194">
    <property type="component" value="Unassembled WGS sequence"/>
</dbReference>
<dbReference type="GO" id="GO:0009254">
    <property type="term" value="P:peptidoglycan turnover"/>
    <property type="evidence" value="ECO:0007669"/>
    <property type="project" value="TreeGrafter"/>
</dbReference>
<accession>A0A7Y0HQL7</accession>
<name>A0A7Y0HQL7_9BIFI</name>
<reference evidence="7 8" key="1">
    <citation type="submission" date="2020-02" db="EMBL/GenBank/DDBJ databases">
        <title>Characterization of phylogenetic diversity of novel bifidobacterial species isolated in Czech ZOOs.</title>
        <authorList>
            <person name="Lugli G.A."/>
            <person name="Vera N.B."/>
            <person name="Ventura M."/>
        </authorList>
    </citation>
    <scope>NUCLEOTIDE SEQUENCE [LARGE SCALE GENOMIC DNA]</scope>
    <source>
        <strain evidence="7 8">DSM 109957</strain>
    </source>
</reference>
<dbReference type="GO" id="GO:0004563">
    <property type="term" value="F:beta-N-acetylhexosaminidase activity"/>
    <property type="evidence" value="ECO:0007669"/>
    <property type="project" value="UniProtKB-EC"/>
</dbReference>
<sequence>MAPSVSTTRKSKRLGLVIVSVACVLAIVLTCVFAYGWTSAGFRSWLRHDATAPGNSLSSAPDTQTGNAPDALIRSAAPAPDMSDEAKARRAVAAMSLEERIGQLVMVPLFAGTDPASLQSVIADRYAGSVLIIGNWTGGTAQVRTAVDQLQSYAPAGNRLLVTTDQEGGLVQHLTGPGFDTMPSATAQGAMSADQLCDSAKTWGEQLAQAGINVDLAPVAGTVTTDRWSNAPIGALNRDFGLDASGNAEHAIAFVEGMRQAGVQSAIKHYPGLGAVTGNTDFTADGILDTTTVLSGPEAGAFDRVISDSDPAMVMMALATYQAIDPNNPAVFSSTIIDGHIRGDLNYEGVITSDSLSAAAVSGYDTTQLGVKLIEAGGDLACIGQSDYIAPILDGLNARAAADPAFADKATRAAERVITLKFRMGLAQ</sequence>
<dbReference type="PANTHER" id="PTHR30480:SF13">
    <property type="entry name" value="BETA-HEXOSAMINIDASE"/>
    <property type="match status" value="1"/>
</dbReference>
<dbReference type="EC" id="3.2.1.52" evidence="3"/>
<dbReference type="Gene3D" id="3.20.20.300">
    <property type="entry name" value="Glycoside hydrolase, family 3, N-terminal domain"/>
    <property type="match status" value="1"/>
</dbReference>
<comment type="catalytic activity">
    <reaction evidence="1">
        <text>Hydrolysis of terminal non-reducing N-acetyl-D-hexosamine residues in N-acetyl-beta-D-hexosaminides.</text>
        <dbReference type="EC" id="3.2.1.52"/>
    </reaction>
</comment>
<evidence type="ECO:0000259" key="6">
    <source>
        <dbReference type="Pfam" id="PF00933"/>
    </source>
</evidence>
<evidence type="ECO:0000256" key="1">
    <source>
        <dbReference type="ARBA" id="ARBA00001231"/>
    </source>
</evidence>
<evidence type="ECO:0000256" key="2">
    <source>
        <dbReference type="ARBA" id="ARBA00005336"/>
    </source>
</evidence>
<comment type="similarity">
    <text evidence="2">Belongs to the glycosyl hydrolase 3 family.</text>
</comment>
<comment type="caution">
    <text evidence="7">The sequence shown here is derived from an EMBL/GenBank/DDBJ whole genome shotgun (WGS) entry which is preliminary data.</text>
</comment>
<dbReference type="PANTHER" id="PTHR30480">
    <property type="entry name" value="BETA-HEXOSAMINIDASE-RELATED"/>
    <property type="match status" value="1"/>
</dbReference>
<dbReference type="SUPFAM" id="SSF51445">
    <property type="entry name" value="(Trans)glycosidases"/>
    <property type="match status" value="1"/>
</dbReference>
<keyword evidence="5" id="KW-0326">Glycosidase</keyword>
<keyword evidence="4" id="KW-0378">Hydrolase</keyword>
<evidence type="ECO:0000256" key="3">
    <source>
        <dbReference type="ARBA" id="ARBA00012663"/>
    </source>
</evidence>
<organism evidence="7 8">
    <name type="scientific">Bifidobacterium oedipodis</name>
    <dbReference type="NCBI Taxonomy" id="2675322"/>
    <lineage>
        <taxon>Bacteria</taxon>
        <taxon>Bacillati</taxon>
        <taxon>Actinomycetota</taxon>
        <taxon>Actinomycetes</taxon>
        <taxon>Bifidobacteriales</taxon>
        <taxon>Bifidobacteriaceae</taxon>
        <taxon>Bifidobacterium</taxon>
    </lineage>
</organism>
<proteinExistence type="inferred from homology"/>
<evidence type="ECO:0000256" key="4">
    <source>
        <dbReference type="ARBA" id="ARBA00022801"/>
    </source>
</evidence>
<evidence type="ECO:0000313" key="7">
    <source>
        <dbReference type="EMBL" id="NMM93030.1"/>
    </source>
</evidence>
<protein>
    <recommendedName>
        <fullName evidence="3">beta-N-acetylhexosaminidase</fullName>
        <ecNumber evidence="3">3.2.1.52</ecNumber>
    </recommendedName>
</protein>
<keyword evidence="8" id="KW-1185">Reference proteome</keyword>
<dbReference type="InterPro" id="IPR001764">
    <property type="entry name" value="Glyco_hydro_3_N"/>
</dbReference>
<dbReference type="Pfam" id="PF00933">
    <property type="entry name" value="Glyco_hydro_3"/>
    <property type="match status" value="1"/>
</dbReference>
<dbReference type="EMBL" id="JAAIII010000001">
    <property type="protein sequence ID" value="NMM93030.1"/>
    <property type="molecule type" value="Genomic_DNA"/>
</dbReference>
<dbReference type="InterPro" id="IPR036962">
    <property type="entry name" value="Glyco_hydro_3_N_sf"/>
</dbReference>
<evidence type="ECO:0000256" key="5">
    <source>
        <dbReference type="ARBA" id="ARBA00023295"/>
    </source>
</evidence>
<dbReference type="RefSeq" id="WP_169171091.1">
    <property type="nucleotide sequence ID" value="NZ_JAAIII010000001.1"/>
</dbReference>
<dbReference type="GO" id="GO:0005975">
    <property type="term" value="P:carbohydrate metabolic process"/>
    <property type="evidence" value="ECO:0007669"/>
    <property type="project" value="InterPro"/>
</dbReference>
<dbReference type="InterPro" id="IPR050226">
    <property type="entry name" value="NagZ_Beta-hexosaminidase"/>
</dbReference>
<dbReference type="InterPro" id="IPR017853">
    <property type="entry name" value="GH"/>
</dbReference>
<gene>
    <name evidence="7" type="ORF">G1C95_0215</name>
</gene>
<feature type="domain" description="Glycoside hydrolase family 3 N-terminal" evidence="6">
    <location>
        <begin position="97"/>
        <end position="414"/>
    </location>
</feature>